<sequence>MPAEVDDDKAACSYVSVSKMLFAFEGDGAGRFMSDLREAAGACASGLSVDNGDGPAPYATVKELTAPRAGGDESLSYQVDHGADGDTGRGEDGKTPHVFGVVRKASVIAVFHHVDHGGHKRMIPPTSLLAAQVNKLP</sequence>
<dbReference type="EMBL" id="JASCIS010000013">
    <property type="protein sequence ID" value="MDI3419970.1"/>
    <property type="molecule type" value="Genomic_DNA"/>
</dbReference>
<evidence type="ECO:0000256" key="1">
    <source>
        <dbReference type="SAM" id="MobiDB-lite"/>
    </source>
</evidence>
<proteinExistence type="predicted"/>
<accession>A0ABT6SWK5</accession>
<dbReference type="Proteomes" id="UP001237105">
    <property type="component" value="Unassembled WGS sequence"/>
</dbReference>
<feature type="region of interest" description="Disordered" evidence="1">
    <location>
        <begin position="67"/>
        <end position="96"/>
    </location>
</feature>
<evidence type="ECO:0000313" key="2">
    <source>
        <dbReference type="EMBL" id="MDI3419970.1"/>
    </source>
</evidence>
<dbReference type="RefSeq" id="WP_282535848.1">
    <property type="nucleotide sequence ID" value="NZ_JASCIS010000013.1"/>
</dbReference>
<name>A0ABT6SWK5_9ACTN</name>
<keyword evidence="3" id="KW-1185">Reference proteome</keyword>
<evidence type="ECO:0000313" key="3">
    <source>
        <dbReference type="Proteomes" id="UP001237105"/>
    </source>
</evidence>
<comment type="caution">
    <text evidence="2">The sequence shown here is derived from an EMBL/GenBank/DDBJ whole genome shotgun (WGS) entry which is preliminary data.</text>
</comment>
<feature type="compositionally biased region" description="Basic and acidic residues" evidence="1">
    <location>
        <begin position="81"/>
        <end position="95"/>
    </location>
</feature>
<reference evidence="2 3" key="1">
    <citation type="submission" date="2023-05" db="EMBL/GenBank/DDBJ databases">
        <title>Draft genome sequence of Streptomyces sp. B-S-A12 isolated from a cave soil in Thailand.</title>
        <authorList>
            <person name="Chamroensaksri N."/>
            <person name="Muangham S."/>
        </authorList>
    </citation>
    <scope>NUCLEOTIDE SEQUENCE [LARGE SCALE GENOMIC DNA]</scope>
    <source>
        <strain evidence="2 3">B-S-A12</strain>
    </source>
</reference>
<protein>
    <submittedName>
        <fullName evidence="2">Uncharacterized protein</fullName>
    </submittedName>
</protein>
<organism evidence="2 3">
    <name type="scientific">Streptomyces luteolus</name>
    <dbReference type="NCBI Taxonomy" id="3043615"/>
    <lineage>
        <taxon>Bacteria</taxon>
        <taxon>Bacillati</taxon>
        <taxon>Actinomycetota</taxon>
        <taxon>Actinomycetes</taxon>
        <taxon>Kitasatosporales</taxon>
        <taxon>Streptomycetaceae</taxon>
        <taxon>Streptomyces</taxon>
    </lineage>
</organism>
<gene>
    <name evidence="2" type="ORF">QIT00_15600</name>
</gene>